<comment type="caution">
    <text evidence="1">The sequence shown here is derived from an EMBL/GenBank/DDBJ whole genome shotgun (WGS) entry which is preliminary data.</text>
</comment>
<dbReference type="AlphaFoldDB" id="A0A2Z6RD84"/>
<evidence type="ECO:0000313" key="1">
    <source>
        <dbReference type="EMBL" id="GBB90606.1"/>
    </source>
</evidence>
<keyword evidence="2" id="KW-1185">Reference proteome</keyword>
<dbReference type="Proteomes" id="UP000247702">
    <property type="component" value="Unassembled WGS sequence"/>
</dbReference>
<dbReference type="STRING" id="94130.A0A2Z6RD84"/>
<protein>
    <recommendedName>
        <fullName evidence="3">F-box domain-containing protein</fullName>
    </recommendedName>
</protein>
<sequence length="560" mass="65974">MSIEINTDVLSVILYFLRYNRRSLHSCLLVNRLWCELTIPILWRDPWTFFYRLENTSSPSVQNQPIKLINTYLSLLPQESIIELQNNGINVPIYQYKSTLNYPSYLRGLDLDYLNRSILRWHYKYNEKHSTHPFQKAVTRLKKFCKKVTGRDDSIETTNDEDRIRYDQIHLICSKLLSLFFKESPKLSLIRIKQKKYEIPFPLFENLVKLDETKNCLSYLTGLECVDDHNMEEIYTHLALNNTNISQIMIHGYRNTSSLANLISVQKKLQKLYIVNVSRVSPNDYWTTPGVGLELQRKAPFITILKLEGSCRFLELLKDFINLKEFSLRCVHRNSCINNNNNNRLLVKAPKLINLEKFEFECDHKYEIKFIVDLIKSTRHLRKVIIEGSRILDPTNCNLLLDSIKTYCPRLKNCSIPLSTIDPPLITLLRSCKEIQRLCLFSVPSANQININYCDNFLLQILEFEKLEPTNLRTLELINCSFSVEVWEKFLKTQYETYGIYNTKETRKSVSYLWMEYNFYPPSEFLEICSLYKKLGMLKTYENISSCKSGLSPKYSLRLD</sequence>
<proteinExistence type="predicted"/>
<evidence type="ECO:0008006" key="3">
    <source>
        <dbReference type="Google" id="ProtNLM"/>
    </source>
</evidence>
<dbReference type="EMBL" id="BEXD01000846">
    <property type="protein sequence ID" value="GBB90606.1"/>
    <property type="molecule type" value="Genomic_DNA"/>
</dbReference>
<accession>A0A2Z6RD84</accession>
<organism evidence="1 2">
    <name type="scientific">Rhizophagus clarus</name>
    <dbReference type="NCBI Taxonomy" id="94130"/>
    <lineage>
        <taxon>Eukaryota</taxon>
        <taxon>Fungi</taxon>
        <taxon>Fungi incertae sedis</taxon>
        <taxon>Mucoromycota</taxon>
        <taxon>Glomeromycotina</taxon>
        <taxon>Glomeromycetes</taxon>
        <taxon>Glomerales</taxon>
        <taxon>Glomeraceae</taxon>
        <taxon>Rhizophagus</taxon>
    </lineage>
</organism>
<evidence type="ECO:0000313" key="2">
    <source>
        <dbReference type="Proteomes" id="UP000247702"/>
    </source>
</evidence>
<reference evidence="1 2" key="1">
    <citation type="submission" date="2017-11" db="EMBL/GenBank/DDBJ databases">
        <title>The genome of Rhizophagus clarus HR1 reveals common genetic basis of auxotrophy among arbuscular mycorrhizal fungi.</title>
        <authorList>
            <person name="Kobayashi Y."/>
        </authorList>
    </citation>
    <scope>NUCLEOTIDE SEQUENCE [LARGE SCALE GENOMIC DNA]</scope>
    <source>
        <strain evidence="1 2">HR1</strain>
    </source>
</reference>
<gene>
    <name evidence="1" type="ORF">RclHR1_01760030</name>
</gene>
<name>A0A2Z6RD84_9GLOM</name>